<feature type="coiled-coil region" evidence="3">
    <location>
        <begin position="103"/>
        <end position="168"/>
    </location>
</feature>
<organism evidence="10 11">
    <name type="scientific">Hephaestia caeni</name>
    <dbReference type="NCBI Taxonomy" id="645617"/>
    <lineage>
        <taxon>Bacteria</taxon>
        <taxon>Pseudomonadati</taxon>
        <taxon>Pseudomonadota</taxon>
        <taxon>Alphaproteobacteria</taxon>
        <taxon>Sphingomonadales</taxon>
        <taxon>Sphingomonadaceae</taxon>
        <taxon>Hephaestia</taxon>
    </lineage>
</organism>
<dbReference type="Pfam" id="PF25944">
    <property type="entry name" value="Beta-barrel_RND"/>
    <property type="match status" value="1"/>
</dbReference>
<dbReference type="Pfam" id="PF25917">
    <property type="entry name" value="BSH_RND"/>
    <property type="match status" value="1"/>
</dbReference>
<feature type="compositionally biased region" description="Low complexity" evidence="4">
    <location>
        <begin position="374"/>
        <end position="391"/>
    </location>
</feature>
<dbReference type="PROSITE" id="PS51257">
    <property type="entry name" value="PROKAR_LIPOPROTEIN"/>
    <property type="match status" value="1"/>
</dbReference>
<evidence type="ECO:0000259" key="6">
    <source>
        <dbReference type="Pfam" id="PF25876"/>
    </source>
</evidence>
<dbReference type="InterPro" id="IPR058626">
    <property type="entry name" value="MdtA-like_b-barrel"/>
</dbReference>
<feature type="domain" description="Multidrug resistance protein MdtA-like alpha-helical hairpin" evidence="6">
    <location>
        <begin position="103"/>
        <end position="172"/>
    </location>
</feature>
<feature type="region of interest" description="Disordered" evidence="4">
    <location>
        <begin position="371"/>
        <end position="391"/>
    </location>
</feature>
<dbReference type="GO" id="GO:0030313">
    <property type="term" value="C:cell envelope"/>
    <property type="evidence" value="ECO:0007669"/>
    <property type="project" value="UniProtKB-SubCell"/>
</dbReference>
<feature type="chain" id="PRO_5017216912" evidence="5">
    <location>
        <begin position="24"/>
        <end position="391"/>
    </location>
</feature>
<keyword evidence="3" id="KW-0175">Coiled coil</keyword>
<protein>
    <submittedName>
        <fullName evidence="10">Membrane fusion protein (Multidrug efflux system)</fullName>
    </submittedName>
</protein>
<dbReference type="Gene3D" id="2.40.30.170">
    <property type="match status" value="1"/>
</dbReference>
<evidence type="ECO:0000256" key="4">
    <source>
        <dbReference type="SAM" id="MobiDB-lite"/>
    </source>
</evidence>
<dbReference type="NCBIfam" id="TIGR01730">
    <property type="entry name" value="RND_mfp"/>
    <property type="match status" value="1"/>
</dbReference>
<comment type="similarity">
    <text evidence="2">Belongs to the membrane fusion protein (MFP) (TC 8.A.1) family.</text>
</comment>
<dbReference type="GO" id="GO:0005886">
    <property type="term" value="C:plasma membrane"/>
    <property type="evidence" value="ECO:0007669"/>
    <property type="project" value="TreeGrafter"/>
</dbReference>
<evidence type="ECO:0000256" key="1">
    <source>
        <dbReference type="ARBA" id="ARBA00004196"/>
    </source>
</evidence>
<evidence type="ECO:0000256" key="3">
    <source>
        <dbReference type="SAM" id="Coils"/>
    </source>
</evidence>
<evidence type="ECO:0000256" key="2">
    <source>
        <dbReference type="ARBA" id="ARBA00009477"/>
    </source>
</evidence>
<dbReference type="GO" id="GO:0046677">
    <property type="term" value="P:response to antibiotic"/>
    <property type="evidence" value="ECO:0007669"/>
    <property type="project" value="TreeGrafter"/>
</dbReference>
<dbReference type="EMBL" id="QXDC01000002">
    <property type="protein sequence ID" value="RIA45516.1"/>
    <property type="molecule type" value="Genomic_DNA"/>
</dbReference>
<reference evidence="10 11" key="1">
    <citation type="submission" date="2018-08" db="EMBL/GenBank/DDBJ databases">
        <title>Genomic Encyclopedia of Type Strains, Phase IV (KMG-IV): sequencing the most valuable type-strain genomes for metagenomic binning, comparative biology and taxonomic classification.</title>
        <authorList>
            <person name="Goeker M."/>
        </authorList>
    </citation>
    <scope>NUCLEOTIDE SEQUENCE [LARGE SCALE GENOMIC DNA]</scope>
    <source>
        <strain evidence="10 11">DSM 25527</strain>
    </source>
</reference>
<dbReference type="RefSeq" id="WP_119034052.1">
    <property type="nucleotide sequence ID" value="NZ_QXDC01000002.1"/>
</dbReference>
<keyword evidence="5" id="KW-0732">Signal</keyword>
<dbReference type="InterPro" id="IPR006143">
    <property type="entry name" value="RND_pump_MFP"/>
</dbReference>
<feature type="domain" description="Multidrug resistance protein MdtA-like C-terminal permuted SH3" evidence="9">
    <location>
        <begin position="305"/>
        <end position="364"/>
    </location>
</feature>
<dbReference type="InterPro" id="IPR058625">
    <property type="entry name" value="MdtA-like_BSH"/>
</dbReference>
<evidence type="ECO:0000313" key="11">
    <source>
        <dbReference type="Proteomes" id="UP000266568"/>
    </source>
</evidence>
<evidence type="ECO:0000256" key="5">
    <source>
        <dbReference type="SAM" id="SignalP"/>
    </source>
</evidence>
<dbReference type="Pfam" id="PF25967">
    <property type="entry name" value="RND-MFP_C"/>
    <property type="match status" value="1"/>
</dbReference>
<evidence type="ECO:0000259" key="9">
    <source>
        <dbReference type="Pfam" id="PF25967"/>
    </source>
</evidence>
<name>A0A397P7J2_9SPHN</name>
<dbReference type="Pfam" id="PF25876">
    <property type="entry name" value="HH_MFP_RND"/>
    <property type="match status" value="1"/>
</dbReference>
<comment type="caution">
    <text evidence="10">The sequence shown here is derived from an EMBL/GenBank/DDBJ whole genome shotgun (WGS) entry which is preliminary data.</text>
</comment>
<proteinExistence type="inferred from homology"/>
<dbReference type="OrthoDB" id="9816569at2"/>
<dbReference type="SUPFAM" id="SSF111369">
    <property type="entry name" value="HlyD-like secretion proteins"/>
    <property type="match status" value="1"/>
</dbReference>
<evidence type="ECO:0000259" key="7">
    <source>
        <dbReference type="Pfam" id="PF25917"/>
    </source>
</evidence>
<dbReference type="Gene3D" id="2.40.50.100">
    <property type="match status" value="1"/>
</dbReference>
<dbReference type="AlphaFoldDB" id="A0A397P7J2"/>
<dbReference type="PANTHER" id="PTHR30158:SF3">
    <property type="entry name" value="MULTIDRUG EFFLUX PUMP SUBUNIT ACRA-RELATED"/>
    <property type="match status" value="1"/>
</dbReference>
<comment type="subcellular location">
    <subcellularLocation>
        <location evidence="1">Cell envelope</location>
    </subcellularLocation>
</comment>
<feature type="signal peptide" evidence="5">
    <location>
        <begin position="1"/>
        <end position="23"/>
    </location>
</feature>
<dbReference type="InterPro" id="IPR058624">
    <property type="entry name" value="MdtA-like_HH"/>
</dbReference>
<gene>
    <name evidence="10" type="ORF">DFR49_0036</name>
</gene>
<accession>A0A397P7J2</accession>
<sequence>MRRFATLRNAACALAGAAMLALAGCAGEAPPPPPPPEVGIVTIRAQPVTNVITLPGRVQAVRTAEVRARVDGIVQRRLYEEGTDVRAGQALFAIDPRELRASYNAVQASLARAQANAANAQQDVDRYRPLLVDNAISKQEYDTAVARLRSAQADVAQARAQVESARLSLSYTTVTAPISGRAGRAQVTEGALVSAAGGTSLTTIEQIDPIYVNFSQSSSDLMAIRRDIASGRLDLPGLNRIAVQLELENGDSYGIEGHIDFLDLAIDEATGTAALRAEFPNPARLLLPGQFVRAHLQAGIKADGIVVPQRAVTMGPQGGSVMVVGAKDIVEVRQIRLGDLQGSNWVVLNGLKPGDRVIVSGLQKVQPGQPVRIAAPKAESKAAPKQQPAAR</sequence>
<dbReference type="Gene3D" id="1.10.287.470">
    <property type="entry name" value="Helix hairpin bin"/>
    <property type="match status" value="1"/>
</dbReference>
<dbReference type="GO" id="GO:0022857">
    <property type="term" value="F:transmembrane transporter activity"/>
    <property type="evidence" value="ECO:0007669"/>
    <property type="project" value="InterPro"/>
</dbReference>
<evidence type="ECO:0000313" key="10">
    <source>
        <dbReference type="EMBL" id="RIA45516.1"/>
    </source>
</evidence>
<feature type="domain" description="Multidrug resistance protein MdtA-like barrel-sandwich hybrid" evidence="7">
    <location>
        <begin position="62"/>
        <end position="204"/>
    </location>
</feature>
<feature type="domain" description="Multidrug resistance protein MdtA-like beta-barrel" evidence="8">
    <location>
        <begin position="209"/>
        <end position="299"/>
    </location>
</feature>
<dbReference type="Gene3D" id="2.40.420.20">
    <property type="match status" value="1"/>
</dbReference>
<dbReference type="FunFam" id="2.40.420.20:FF:000001">
    <property type="entry name" value="Efflux RND transporter periplasmic adaptor subunit"/>
    <property type="match status" value="1"/>
</dbReference>
<dbReference type="InterPro" id="IPR058627">
    <property type="entry name" value="MdtA-like_C"/>
</dbReference>
<keyword evidence="11" id="KW-1185">Reference proteome</keyword>
<dbReference type="Proteomes" id="UP000266568">
    <property type="component" value="Unassembled WGS sequence"/>
</dbReference>
<evidence type="ECO:0000259" key="8">
    <source>
        <dbReference type="Pfam" id="PF25944"/>
    </source>
</evidence>
<dbReference type="PANTHER" id="PTHR30158">
    <property type="entry name" value="ACRA/E-RELATED COMPONENT OF DRUG EFFLUX TRANSPORTER"/>
    <property type="match status" value="1"/>
</dbReference>